<reference evidence="2" key="2">
    <citation type="submission" date="2020-07" db="EMBL/GenBank/DDBJ databases">
        <authorList>
            <person name="Vera ALvarez R."/>
            <person name="Arias-Moreno D.M."/>
            <person name="Jimenez-Jacinto V."/>
            <person name="Jimenez-Bremont J.F."/>
            <person name="Swaminathan K."/>
            <person name="Moose S.P."/>
            <person name="Guerrero-Gonzalez M.L."/>
            <person name="Marino-Ramirez L."/>
            <person name="Landsman D."/>
            <person name="Rodriguez-Kessler M."/>
            <person name="Delgado-Sanchez P."/>
        </authorList>
    </citation>
    <scope>NUCLEOTIDE SEQUENCE</scope>
    <source>
        <tissue evidence="2">Cladode</tissue>
    </source>
</reference>
<keyword evidence="1" id="KW-0472">Membrane</keyword>
<dbReference type="EMBL" id="GISG01130151">
    <property type="protein sequence ID" value="MBA4642885.1"/>
    <property type="molecule type" value="Transcribed_RNA"/>
</dbReference>
<dbReference type="PANTHER" id="PTHR11206">
    <property type="entry name" value="MULTIDRUG RESISTANCE PROTEIN"/>
    <property type="match status" value="1"/>
</dbReference>
<proteinExistence type="predicted"/>
<keyword evidence="1" id="KW-1133">Transmembrane helix</keyword>
<dbReference type="AlphaFoldDB" id="A0A7C9DLT0"/>
<evidence type="ECO:0000256" key="1">
    <source>
        <dbReference type="SAM" id="Phobius"/>
    </source>
</evidence>
<organism evidence="2">
    <name type="scientific">Opuntia streptacantha</name>
    <name type="common">Prickly pear cactus</name>
    <name type="synonym">Opuntia cardona</name>
    <dbReference type="NCBI Taxonomy" id="393608"/>
    <lineage>
        <taxon>Eukaryota</taxon>
        <taxon>Viridiplantae</taxon>
        <taxon>Streptophyta</taxon>
        <taxon>Embryophyta</taxon>
        <taxon>Tracheophyta</taxon>
        <taxon>Spermatophyta</taxon>
        <taxon>Magnoliopsida</taxon>
        <taxon>eudicotyledons</taxon>
        <taxon>Gunneridae</taxon>
        <taxon>Pentapetalae</taxon>
        <taxon>Caryophyllales</taxon>
        <taxon>Cactineae</taxon>
        <taxon>Cactaceae</taxon>
        <taxon>Opuntioideae</taxon>
        <taxon>Opuntia</taxon>
    </lineage>
</organism>
<name>A0A7C9DLT0_OPUST</name>
<feature type="transmembrane region" description="Helical" evidence="1">
    <location>
        <begin position="78"/>
        <end position="98"/>
    </location>
</feature>
<sequence length="100" mass="11187">MRSGDGTPPVLAAVGGSERKEERWWERVVDMVESKHQLMLALPMVLTNVFYYLIPLVSIMFAGHLGELQLASSTLANSWATVTGFAFMVRFLAALYFLSF</sequence>
<reference evidence="2" key="1">
    <citation type="journal article" date="2013" name="J. Plant Res.">
        <title>Effect of fungi and light on seed germination of three Opuntia species from semiarid lands of central Mexico.</title>
        <authorList>
            <person name="Delgado-Sanchez P."/>
            <person name="Jimenez-Bremont J.F."/>
            <person name="Guerrero-Gonzalez Mde L."/>
            <person name="Flores J."/>
        </authorList>
    </citation>
    <scope>NUCLEOTIDE SEQUENCE</scope>
    <source>
        <tissue evidence="2">Cladode</tissue>
    </source>
</reference>
<accession>A0A7C9DLT0</accession>
<evidence type="ECO:0008006" key="3">
    <source>
        <dbReference type="Google" id="ProtNLM"/>
    </source>
</evidence>
<protein>
    <recommendedName>
        <fullName evidence="3">Protein DETOXIFICATION</fullName>
    </recommendedName>
</protein>
<feature type="transmembrane region" description="Helical" evidence="1">
    <location>
        <begin position="40"/>
        <end position="66"/>
    </location>
</feature>
<keyword evidence="1" id="KW-0812">Transmembrane</keyword>
<evidence type="ECO:0000313" key="2">
    <source>
        <dbReference type="EMBL" id="MBA4642885.1"/>
    </source>
</evidence>